<evidence type="ECO:0000313" key="1">
    <source>
        <dbReference type="EMBL" id="BAS84619.1"/>
    </source>
</evidence>
<reference evidence="2" key="1">
    <citation type="journal article" date="2005" name="Nature">
        <title>The map-based sequence of the rice genome.</title>
        <authorList>
            <consortium name="International rice genome sequencing project (IRGSP)"/>
            <person name="Matsumoto T."/>
            <person name="Wu J."/>
            <person name="Kanamori H."/>
            <person name="Katayose Y."/>
            <person name="Fujisawa M."/>
            <person name="Namiki N."/>
            <person name="Mizuno H."/>
            <person name="Yamamoto K."/>
            <person name="Antonio B.A."/>
            <person name="Baba T."/>
            <person name="Sakata K."/>
            <person name="Nagamura Y."/>
            <person name="Aoki H."/>
            <person name="Arikawa K."/>
            <person name="Arita K."/>
            <person name="Bito T."/>
            <person name="Chiden Y."/>
            <person name="Fujitsuka N."/>
            <person name="Fukunaka R."/>
            <person name="Hamada M."/>
            <person name="Harada C."/>
            <person name="Hayashi A."/>
            <person name="Hijishita S."/>
            <person name="Honda M."/>
            <person name="Hosokawa S."/>
            <person name="Ichikawa Y."/>
            <person name="Idonuma A."/>
            <person name="Iijima M."/>
            <person name="Ikeda M."/>
            <person name="Ikeno M."/>
            <person name="Ito K."/>
            <person name="Ito S."/>
            <person name="Ito T."/>
            <person name="Ito Y."/>
            <person name="Ito Y."/>
            <person name="Iwabuchi A."/>
            <person name="Kamiya K."/>
            <person name="Karasawa W."/>
            <person name="Kurita K."/>
            <person name="Katagiri S."/>
            <person name="Kikuta A."/>
            <person name="Kobayashi H."/>
            <person name="Kobayashi N."/>
            <person name="Machita K."/>
            <person name="Maehara T."/>
            <person name="Masukawa M."/>
            <person name="Mizubayashi T."/>
            <person name="Mukai Y."/>
            <person name="Nagasaki H."/>
            <person name="Nagata Y."/>
            <person name="Naito S."/>
            <person name="Nakashima M."/>
            <person name="Nakama Y."/>
            <person name="Nakamichi Y."/>
            <person name="Nakamura M."/>
            <person name="Meguro A."/>
            <person name="Negishi M."/>
            <person name="Ohta I."/>
            <person name="Ohta T."/>
            <person name="Okamoto M."/>
            <person name="Ono N."/>
            <person name="Saji S."/>
            <person name="Sakaguchi M."/>
            <person name="Sakai K."/>
            <person name="Shibata M."/>
            <person name="Shimokawa T."/>
            <person name="Song J."/>
            <person name="Takazaki Y."/>
            <person name="Terasawa K."/>
            <person name="Tsugane M."/>
            <person name="Tsuji K."/>
            <person name="Ueda S."/>
            <person name="Waki K."/>
            <person name="Yamagata H."/>
            <person name="Yamamoto M."/>
            <person name="Yamamoto S."/>
            <person name="Yamane H."/>
            <person name="Yoshiki S."/>
            <person name="Yoshihara R."/>
            <person name="Yukawa K."/>
            <person name="Zhong H."/>
            <person name="Yano M."/>
            <person name="Yuan Q."/>
            <person name="Ouyang S."/>
            <person name="Liu J."/>
            <person name="Jones K.M."/>
            <person name="Gansberger K."/>
            <person name="Moffat K."/>
            <person name="Hill J."/>
            <person name="Bera J."/>
            <person name="Fadrosh D."/>
            <person name="Jin S."/>
            <person name="Johri S."/>
            <person name="Kim M."/>
            <person name="Overton L."/>
            <person name="Reardon M."/>
            <person name="Tsitrin T."/>
            <person name="Vuong H."/>
            <person name="Weaver B."/>
            <person name="Ciecko A."/>
            <person name="Tallon L."/>
            <person name="Jackson J."/>
            <person name="Pai G."/>
            <person name="Aken S.V."/>
            <person name="Utterback T."/>
            <person name="Reidmuller S."/>
            <person name="Feldblyum T."/>
            <person name="Hsiao J."/>
            <person name="Zismann V."/>
            <person name="Iobst S."/>
            <person name="de Vazeille A.R."/>
            <person name="Buell C.R."/>
            <person name="Ying K."/>
            <person name="Li Y."/>
            <person name="Lu T."/>
            <person name="Huang Y."/>
            <person name="Zhao Q."/>
            <person name="Feng Q."/>
            <person name="Zhang L."/>
            <person name="Zhu J."/>
            <person name="Weng Q."/>
            <person name="Mu J."/>
            <person name="Lu Y."/>
            <person name="Fan D."/>
            <person name="Liu Y."/>
            <person name="Guan J."/>
            <person name="Zhang Y."/>
            <person name="Yu S."/>
            <person name="Liu X."/>
            <person name="Zhang Y."/>
            <person name="Hong G."/>
            <person name="Han B."/>
            <person name="Choisne N."/>
            <person name="Demange N."/>
            <person name="Orjeda G."/>
            <person name="Samain S."/>
            <person name="Cattolico L."/>
            <person name="Pelletier E."/>
            <person name="Couloux A."/>
            <person name="Segurens B."/>
            <person name="Wincker P."/>
            <person name="D'Hont A."/>
            <person name="Scarpelli C."/>
            <person name="Weissenbach J."/>
            <person name="Salanoubat M."/>
            <person name="Quetier F."/>
            <person name="Yu Y."/>
            <person name="Kim H.R."/>
            <person name="Rambo T."/>
            <person name="Currie J."/>
            <person name="Collura K."/>
            <person name="Luo M."/>
            <person name="Yang T."/>
            <person name="Ammiraju J.S.S."/>
            <person name="Engler F."/>
            <person name="Soderlund C."/>
            <person name="Wing R.A."/>
            <person name="Palmer L.E."/>
            <person name="de la Bastide M."/>
            <person name="Spiegel L."/>
            <person name="Nascimento L."/>
            <person name="Zutavern T."/>
            <person name="O'Shaughnessy A."/>
            <person name="Dike S."/>
            <person name="Dedhia N."/>
            <person name="Preston R."/>
            <person name="Balija V."/>
            <person name="McCombie W.R."/>
            <person name="Chow T."/>
            <person name="Chen H."/>
            <person name="Chung M."/>
            <person name="Chen C."/>
            <person name="Shaw J."/>
            <person name="Wu H."/>
            <person name="Hsiao K."/>
            <person name="Chao Y."/>
            <person name="Chu M."/>
            <person name="Cheng C."/>
            <person name="Hour A."/>
            <person name="Lee P."/>
            <person name="Lin S."/>
            <person name="Lin Y."/>
            <person name="Liou J."/>
            <person name="Liu S."/>
            <person name="Hsing Y."/>
            <person name="Raghuvanshi S."/>
            <person name="Mohanty A."/>
            <person name="Bharti A.K."/>
            <person name="Gaur A."/>
            <person name="Gupta V."/>
            <person name="Kumar D."/>
            <person name="Ravi V."/>
            <person name="Vij S."/>
            <person name="Kapur A."/>
            <person name="Khurana P."/>
            <person name="Khurana P."/>
            <person name="Khurana J.P."/>
            <person name="Tyagi A.K."/>
            <person name="Gaikwad K."/>
            <person name="Singh A."/>
            <person name="Dalal V."/>
            <person name="Srivastava S."/>
            <person name="Dixit A."/>
            <person name="Pal A.K."/>
            <person name="Ghazi I.A."/>
            <person name="Yadav M."/>
            <person name="Pandit A."/>
            <person name="Bhargava A."/>
            <person name="Sureshbabu K."/>
            <person name="Batra K."/>
            <person name="Sharma T.R."/>
            <person name="Mohapatra T."/>
            <person name="Singh N.K."/>
            <person name="Messing J."/>
            <person name="Nelson A.B."/>
            <person name="Fuks G."/>
            <person name="Kavchok S."/>
            <person name="Keizer G."/>
            <person name="Linton E."/>
            <person name="Llaca V."/>
            <person name="Song R."/>
            <person name="Tanyolac B."/>
            <person name="Young S."/>
            <person name="Ho-Il K."/>
            <person name="Hahn J.H."/>
            <person name="Sangsakoo G."/>
            <person name="Vanavichit A."/>
            <person name="de Mattos Luiz.A.T."/>
            <person name="Zimmer P.D."/>
            <person name="Malone G."/>
            <person name="Dellagostin O."/>
            <person name="de Oliveira A.C."/>
            <person name="Bevan M."/>
            <person name="Bancroft I."/>
            <person name="Minx P."/>
            <person name="Cordum H."/>
            <person name="Wilson R."/>
            <person name="Cheng Z."/>
            <person name="Jin W."/>
            <person name="Jiang J."/>
            <person name="Leong S.A."/>
            <person name="Iwama H."/>
            <person name="Gojobori T."/>
            <person name="Itoh T."/>
            <person name="Niimura Y."/>
            <person name="Fujii Y."/>
            <person name="Habara T."/>
            <person name="Sakai H."/>
            <person name="Sato Y."/>
            <person name="Wilson G."/>
            <person name="Kumar K."/>
            <person name="McCouch S."/>
            <person name="Juretic N."/>
            <person name="Hoen D."/>
            <person name="Wright S."/>
            <person name="Bruskiewich R."/>
            <person name="Bureau T."/>
            <person name="Miyao A."/>
            <person name="Hirochika H."/>
            <person name="Nishikawa T."/>
            <person name="Kadowaki K."/>
            <person name="Sugiura M."/>
            <person name="Burr B."/>
            <person name="Sasaki T."/>
        </authorList>
    </citation>
    <scope>NUCLEOTIDE SEQUENCE [LARGE SCALE GENOMIC DNA]</scope>
    <source>
        <strain evidence="2">cv. Nipponbare</strain>
    </source>
</reference>
<keyword evidence="2" id="KW-1185">Reference proteome</keyword>
<dbReference type="EMBL" id="AP014959">
    <property type="protein sequence ID" value="BAS84619.1"/>
    <property type="molecule type" value="Genomic_DNA"/>
</dbReference>
<name>A0A0P0VZD1_ORYSJ</name>
<dbReference type="AlphaFoldDB" id="A0A0P0VZD1"/>
<evidence type="ECO:0000313" key="2">
    <source>
        <dbReference type="Proteomes" id="UP000059680"/>
    </source>
</evidence>
<dbReference type="Proteomes" id="UP000059680">
    <property type="component" value="Chromosome 3"/>
</dbReference>
<sequence length="70" mass="7973">MKLTTRYASLPPKKFNHFTYCHSTWKSMGIHNQIRAYSSLREGEVFLLNNGTTNTFLSMSATEFGIPLDA</sequence>
<proteinExistence type="predicted"/>
<organism evidence="1 2">
    <name type="scientific">Oryza sativa subsp. japonica</name>
    <name type="common">Rice</name>
    <dbReference type="NCBI Taxonomy" id="39947"/>
    <lineage>
        <taxon>Eukaryota</taxon>
        <taxon>Viridiplantae</taxon>
        <taxon>Streptophyta</taxon>
        <taxon>Embryophyta</taxon>
        <taxon>Tracheophyta</taxon>
        <taxon>Spermatophyta</taxon>
        <taxon>Magnoliopsida</taxon>
        <taxon>Liliopsida</taxon>
        <taxon>Poales</taxon>
        <taxon>Poaceae</taxon>
        <taxon>BOP clade</taxon>
        <taxon>Oryzoideae</taxon>
        <taxon>Oryzeae</taxon>
        <taxon>Oryzinae</taxon>
        <taxon>Oryza</taxon>
        <taxon>Oryza sativa</taxon>
    </lineage>
</organism>
<protein>
    <submittedName>
        <fullName evidence="1">Os03g0403251 protein</fullName>
    </submittedName>
</protein>
<dbReference type="PaxDb" id="39947-A0A0P0VZD1"/>
<accession>A0A0P0VZD1</accession>
<dbReference type="InParanoid" id="A0A0P0VZD1"/>
<gene>
    <name evidence="1" type="ordered locus">Os03g0403251</name>
    <name evidence="1" type="ORF">OSNPB_030403251</name>
</gene>
<reference evidence="1 2" key="2">
    <citation type="journal article" date="2013" name="Plant Cell Physiol.">
        <title>Rice Annotation Project Database (RAP-DB): an integrative and interactive database for rice genomics.</title>
        <authorList>
            <person name="Sakai H."/>
            <person name="Lee S.S."/>
            <person name="Tanaka T."/>
            <person name="Numa H."/>
            <person name="Kim J."/>
            <person name="Kawahara Y."/>
            <person name="Wakimoto H."/>
            <person name="Yang C.C."/>
            <person name="Iwamoto M."/>
            <person name="Abe T."/>
            <person name="Yamada Y."/>
            <person name="Muto A."/>
            <person name="Inokuchi H."/>
            <person name="Ikemura T."/>
            <person name="Matsumoto T."/>
            <person name="Sasaki T."/>
            <person name="Itoh T."/>
        </authorList>
    </citation>
    <scope>NUCLEOTIDE SEQUENCE [LARGE SCALE GENOMIC DNA]</scope>
    <source>
        <strain evidence="2">cv. Nipponbare</strain>
    </source>
</reference>
<reference evidence="1 2" key="3">
    <citation type="journal article" date="2013" name="Rice">
        <title>Improvement of the Oryza sativa Nipponbare reference genome using next generation sequence and optical map data.</title>
        <authorList>
            <person name="Kawahara Y."/>
            <person name="de la Bastide M."/>
            <person name="Hamilton J.P."/>
            <person name="Kanamori H."/>
            <person name="McCombie W.R."/>
            <person name="Ouyang S."/>
            <person name="Schwartz D.C."/>
            <person name="Tanaka T."/>
            <person name="Wu J."/>
            <person name="Zhou S."/>
            <person name="Childs K.L."/>
            <person name="Davidson R.M."/>
            <person name="Lin H."/>
            <person name="Quesada-Ocampo L."/>
            <person name="Vaillancourt B."/>
            <person name="Sakai H."/>
            <person name="Lee S.S."/>
            <person name="Kim J."/>
            <person name="Numa H."/>
            <person name="Itoh T."/>
            <person name="Buell C.R."/>
            <person name="Matsumoto T."/>
        </authorList>
    </citation>
    <scope>NUCLEOTIDE SEQUENCE [LARGE SCALE GENOMIC DNA]</scope>
    <source>
        <strain evidence="2">cv. Nipponbare</strain>
    </source>
</reference>
<dbReference type="Gramene" id="Os03t0403251-00">
    <property type="protein sequence ID" value="Os03t0403251-00"/>
    <property type="gene ID" value="Os03g0403251"/>
</dbReference>